<dbReference type="PANTHER" id="PTHR14096:SF28">
    <property type="entry name" value="APOLIPOPROTEIN L, 1-RELATED"/>
    <property type="match status" value="1"/>
</dbReference>
<evidence type="ECO:0000313" key="4">
    <source>
        <dbReference type="EnsemblMetazoa" id="CLYHEMP005178.1"/>
    </source>
</evidence>
<organism evidence="4 5">
    <name type="scientific">Clytia hemisphaerica</name>
    <dbReference type="NCBI Taxonomy" id="252671"/>
    <lineage>
        <taxon>Eukaryota</taxon>
        <taxon>Metazoa</taxon>
        <taxon>Cnidaria</taxon>
        <taxon>Hydrozoa</taxon>
        <taxon>Hydroidolina</taxon>
        <taxon>Leptothecata</taxon>
        <taxon>Obeliida</taxon>
        <taxon>Clytiidae</taxon>
        <taxon>Clytia</taxon>
    </lineage>
</organism>
<accession>A0A7M5UVL9</accession>
<feature type="transmembrane region" description="Helical" evidence="2">
    <location>
        <begin position="490"/>
        <end position="512"/>
    </location>
</feature>
<dbReference type="SUPFAM" id="SSF109993">
    <property type="entry name" value="VPS9 domain"/>
    <property type="match status" value="1"/>
</dbReference>
<keyword evidence="2" id="KW-1133">Transmembrane helix</keyword>
<evidence type="ECO:0000256" key="1">
    <source>
        <dbReference type="ARBA" id="ARBA00010090"/>
    </source>
</evidence>
<dbReference type="RefSeq" id="XP_066930741.1">
    <property type="nucleotide sequence ID" value="XM_067074640.1"/>
</dbReference>
<dbReference type="Gene3D" id="1.20.1050.80">
    <property type="entry name" value="VPS9 domain"/>
    <property type="match status" value="1"/>
</dbReference>
<reference evidence="4" key="1">
    <citation type="submission" date="2021-01" db="UniProtKB">
        <authorList>
            <consortium name="EnsemblMetazoa"/>
        </authorList>
    </citation>
    <scope>IDENTIFICATION</scope>
</reference>
<dbReference type="GO" id="GO:0005576">
    <property type="term" value="C:extracellular region"/>
    <property type="evidence" value="ECO:0007669"/>
    <property type="project" value="InterPro"/>
</dbReference>
<name>A0A7M5UVL9_9CNID</name>
<keyword evidence="5" id="KW-1185">Reference proteome</keyword>
<dbReference type="Pfam" id="PF02204">
    <property type="entry name" value="VPS9"/>
    <property type="match status" value="1"/>
</dbReference>
<comment type="similarity">
    <text evidence="1">Belongs to the apolipoprotein L family.</text>
</comment>
<evidence type="ECO:0000259" key="3">
    <source>
        <dbReference type="PROSITE" id="PS51205"/>
    </source>
</evidence>
<dbReference type="PROSITE" id="PS51205">
    <property type="entry name" value="VPS9"/>
    <property type="match status" value="1"/>
</dbReference>
<dbReference type="SMART" id="SM00167">
    <property type="entry name" value="VPS9"/>
    <property type="match status" value="1"/>
</dbReference>
<dbReference type="GO" id="GO:0006869">
    <property type="term" value="P:lipid transport"/>
    <property type="evidence" value="ECO:0007669"/>
    <property type="project" value="InterPro"/>
</dbReference>
<keyword evidence="2" id="KW-0812">Transmembrane</keyword>
<dbReference type="GO" id="GO:0042157">
    <property type="term" value="P:lipoprotein metabolic process"/>
    <property type="evidence" value="ECO:0007669"/>
    <property type="project" value="InterPro"/>
</dbReference>
<evidence type="ECO:0000313" key="5">
    <source>
        <dbReference type="Proteomes" id="UP000594262"/>
    </source>
</evidence>
<dbReference type="EnsemblMetazoa" id="CLYHEMT005178.1">
    <property type="protein sequence ID" value="CLYHEMP005178.1"/>
    <property type="gene ID" value="CLYHEMG005178"/>
</dbReference>
<dbReference type="InterPro" id="IPR037191">
    <property type="entry name" value="VPS9_dom_sf"/>
</dbReference>
<keyword evidence="2" id="KW-0472">Membrane</keyword>
<dbReference type="PANTHER" id="PTHR14096">
    <property type="entry name" value="APOLIPOPROTEIN L"/>
    <property type="match status" value="1"/>
</dbReference>
<dbReference type="GeneID" id="136818265"/>
<dbReference type="InterPro" id="IPR003123">
    <property type="entry name" value="VPS9"/>
</dbReference>
<sequence length="593" mass="66326">MLLRIGIHYLNIDEEKDLNNVALEEYNSTKIMGNKQERSKDLDEELKVIDGNNANSFDDNGPISYQDAVVMMSDYLKELTINDGKSEITNKLDNTVTQALSKAINFPEFVDFDEEDKSLNELIQSYAWIQPDDLKIQLDLQDKNTLSGLSDAVHSLAIMTTRDNNAFEMLKCLVNCCKHANYAIQKAGSGADDLLPTLIYVVLKSNPPRLYSHLKFVSNFLTTNDQIFTNSHRISHAVPRLFGTIIDCCFTNIQVAVATVRTMTPCEETREIRYGEQKMPDYLDSQDLRGSFSMYYEEDLKQQFKELEEGLNKLINVRKCIRDAHREDMIQIADKLDGNKKNAHIAKAIGLFVSIGGGIVSIVGFGLMFTTFGASAVLIPLGAALGGTGGLTASISTFVEYGIKRSTANDIKRMREEYETIVNDVFKSLQDIEKTIENVWKWYHYVGKTGKSVLVIVDVVVKLARLAVAIDNVSDVTATVFRTAGAAGRGLAIAGVVFSAILLPIDMVFFGISIKKLKDDEKSAQATSIRDWLDQDLPSSKEIEEIVGRLRTTLLKFTDDIRNGKDEQSLNEGEQKFINALEEIKLMIEQKIT</sequence>
<feature type="domain" description="VPS9" evidence="3">
    <location>
        <begin position="113"/>
        <end position="269"/>
    </location>
</feature>
<proteinExistence type="inferred from homology"/>
<dbReference type="Pfam" id="PF05461">
    <property type="entry name" value="ApoL"/>
    <property type="match status" value="1"/>
</dbReference>
<dbReference type="InterPro" id="IPR008405">
    <property type="entry name" value="ApoL"/>
</dbReference>
<evidence type="ECO:0000256" key="2">
    <source>
        <dbReference type="SAM" id="Phobius"/>
    </source>
</evidence>
<dbReference type="AlphaFoldDB" id="A0A7M5UVL9"/>
<dbReference type="Proteomes" id="UP000594262">
    <property type="component" value="Unplaced"/>
</dbReference>
<protein>
    <recommendedName>
        <fullName evidence="3">VPS9 domain-containing protein</fullName>
    </recommendedName>
</protein>
<feature type="transmembrane region" description="Helical" evidence="2">
    <location>
        <begin position="349"/>
        <end position="372"/>
    </location>
</feature>
<dbReference type="GO" id="GO:0016020">
    <property type="term" value="C:membrane"/>
    <property type="evidence" value="ECO:0007669"/>
    <property type="project" value="TreeGrafter"/>
</dbReference>
<dbReference type="GO" id="GO:0008289">
    <property type="term" value="F:lipid binding"/>
    <property type="evidence" value="ECO:0007669"/>
    <property type="project" value="InterPro"/>
</dbReference>
<feature type="transmembrane region" description="Helical" evidence="2">
    <location>
        <begin position="378"/>
        <end position="403"/>
    </location>
</feature>
<dbReference type="OrthoDB" id="300289at2759"/>